<reference evidence="3 4" key="1">
    <citation type="submission" date="2020-01" db="EMBL/GenBank/DDBJ databases">
        <title>Paenibacillus soybeanensis sp. nov. isolated from the nodules of soybean (Glycine max(L.) Merr).</title>
        <authorList>
            <person name="Wang H."/>
        </authorList>
    </citation>
    <scope>NUCLEOTIDE SEQUENCE [LARGE SCALE GENOMIC DNA]</scope>
    <source>
        <strain evidence="3 4">T1</strain>
    </source>
</reference>
<feature type="domain" description="Histidine kinase/HSP90-like ATPase" evidence="2">
    <location>
        <begin position="480"/>
        <end position="596"/>
    </location>
</feature>
<dbReference type="InterPro" id="IPR010559">
    <property type="entry name" value="Sig_transdc_His_kin_internal"/>
</dbReference>
<name>A0ABW9XVF8_9BACL</name>
<evidence type="ECO:0000259" key="2">
    <source>
        <dbReference type="SMART" id="SM00387"/>
    </source>
</evidence>
<protein>
    <recommendedName>
        <fullName evidence="2">Histidine kinase/HSP90-like ATPase domain-containing protein</fullName>
    </recommendedName>
</protein>
<feature type="transmembrane region" description="Helical" evidence="1">
    <location>
        <begin position="294"/>
        <end position="316"/>
    </location>
</feature>
<dbReference type="PANTHER" id="PTHR34220">
    <property type="entry name" value="SENSOR HISTIDINE KINASE YPDA"/>
    <property type="match status" value="1"/>
</dbReference>
<dbReference type="Pfam" id="PF02518">
    <property type="entry name" value="HATPase_c"/>
    <property type="match status" value="1"/>
</dbReference>
<keyword evidence="1" id="KW-1133">Transmembrane helix</keyword>
<dbReference type="InterPro" id="IPR003594">
    <property type="entry name" value="HATPase_dom"/>
</dbReference>
<gene>
    <name evidence="3" type="ORF">GT019_20670</name>
</gene>
<feature type="transmembrane region" description="Helical" evidence="1">
    <location>
        <begin position="16"/>
        <end position="36"/>
    </location>
</feature>
<dbReference type="InterPro" id="IPR036890">
    <property type="entry name" value="HATPase_C_sf"/>
</dbReference>
<sequence length="600" mass="67979">MSAMAFLRRLSIRSQLFILAACTIIVILVVILHTYAMMSGMITRSHEEYVKQTVSEIKKNVASNHDVIYRIMQDISYNQDVQDYLVETDKLVRYDKFTKLNKYMSGQKELKEGIEDIIISGNNGTWIDLYGGNRYVIPLRKQLANSKVNGYYAGMLQFDPKLYGPDKKLVFATTITYSQQGELFNRNIGTAFFIVDAAAVVSEQDYTSQETGTQIYLLDRSNQVIASNSSVQTGSDFKGIQYGSTNASNRIIQWKNRSYVVETEALPDIDGTILSMVPENELLRDLLDIRRQELIILGIALLVLAVPFMFIINNILRPLKRLIFFITTIRRGDLLKFKKRIALHGYMEISIVATELNSMLDEIDRLTLSLLDTNTRLYGIELEKKKSELAFLRSQINPHFLYNTLEAITGIAVVEGQDRIKTMTRALSSIFRYSIKGSSEVPLSEEIRMIEAYVRIQQIRFADRFSVHYELSDEALAYRVPKMILQPLVENAVYHGFEPTLRQGELWIRGRVGGEGALVVRIEDNGMGIAHEVLEELQRTIAAPVSGLQEPGEQKSIGLVNVHNRIQLMFGAGSGLRIESKADRGTTIEMTIHGRSEQDA</sequence>
<dbReference type="Gene3D" id="3.30.565.10">
    <property type="entry name" value="Histidine kinase-like ATPase, C-terminal domain"/>
    <property type="match status" value="1"/>
</dbReference>
<keyword evidence="1" id="KW-0812">Transmembrane</keyword>
<accession>A0ABW9XVF8</accession>
<dbReference type="Pfam" id="PF06580">
    <property type="entry name" value="His_kinase"/>
    <property type="match status" value="1"/>
</dbReference>
<keyword evidence="4" id="KW-1185">Reference proteome</keyword>
<dbReference type="PANTHER" id="PTHR34220:SF7">
    <property type="entry name" value="SENSOR HISTIDINE KINASE YPDA"/>
    <property type="match status" value="1"/>
</dbReference>
<evidence type="ECO:0000256" key="1">
    <source>
        <dbReference type="SAM" id="Phobius"/>
    </source>
</evidence>
<dbReference type="Proteomes" id="UP000665561">
    <property type="component" value="Unassembled WGS sequence"/>
</dbReference>
<dbReference type="SMART" id="SM00387">
    <property type="entry name" value="HATPase_c"/>
    <property type="match status" value="1"/>
</dbReference>
<dbReference type="InterPro" id="IPR050640">
    <property type="entry name" value="Bact_2-comp_sensor_kinase"/>
</dbReference>
<evidence type="ECO:0000313" key="4">
    <source>
        <dbReference type="Proteomes" id="UP000665561"/>
    </source>
</evidence>
<keyword evidence="1" id="KW-0472">Membrane</keyword>
<comment type="caution">
    <text evidence="3">The sequence shown here is derived from an EMBL/GenBank/DDBJ whole genome shotgun (WGS) entry which is preliminary data.</text>
</comment>
<organism evidence="3 4">
    <name type="scientific">Paenibacillus glycinis</name>
    <dbReference type="NCBI Taxonomy" id="2697035"/>
    <lineage>
        <taxon>Bacteria</taxon>
        <taxon>Bacillati</taxon>
        <taxon>Bacillota</taxon>
        <taxon>Bacilli</taxon>
        <taxon>Bacillales</taxon>
        <taxon>Paenibacillaceae</taxon>
        <taxon>Paenibacillus</taxon>
    </lineage>
</organism>
<dbReference type="RefSeq" id="WP_161745098.1">
    <property type="nucleotide sequence ID" value="NZ_JAAAMV010000020.1"/>
</dbReference>
<dbReference type="SUPFAM" id="SSF55874">
    <property type="entry name" value="ATPase domain of HSP90 chaperone/DNA topoisomerase II/histidine kinase"/>
    <property type="match status" value="1"/>
</dbReference>
<dbReference type="EMBL" id="JAAAMV010000020">
    <property type="protein sequence ID" value="NBD26292.1"/>
    <property type="molecule type" value="Genomic_DNA"/>
</dbReference>
<evidence type="ECO:0000313" key="3">
    <source>
        <dbReference type="EMBL" id="NBD26292.1"/>
    </source>
</evidence>
<dbReference type="Gene3D" id="6.10.340.10">
    <property type="match status" value="1"/>
</dbReference>
<proteinExistence type="predicted"/>